<evidence type="ECO:0000313" key="2">
    <source>
        <dbReference type="Proteomes" id="UP000177187"/>
    </source>
</evidence>
<accession>A0A1F5EWZ4</accession>
<organism evidence="1 2">
    <name type="scientific">Candidatus Coatesbacteria bacterium RBG_13_66_14</name>
    <dbReference type="NCBI Taxonomy" id="1817816"/>
    <lineage>
        <taxon>Bacteria</taxon>
        <taxon>Candidatus Coatesiibacteriota</taxon>
    </lineage>
</organism>
<gene>
    <name evidence="1" type="ORF">A2Y64_01575</name>
</gene>
<reference evidence="1 2" key="1">
    <citation type="journal article" date="2016" name="Nat. Commun.">
        <title>Thousands of microbial genomes shed light on interconnected biogeochemical processes in an aquifer system.</title>
        <authorList>
            <person name="Anantharaman K."/>
            <person name="Brown C.T."/>
            <person name="Hug L.A."/>
            <person name="Sharon I."/>
            <person name="Castelle C.J."/>
            <person name="Probst A.J."/>
            <person name="Thomas B.C."/>
            <person name="Singh A."/>
            <person name="Wilkins M.J."/>
            <person name="Karaoz U."/>
            <person name="Brodie E.L."/>
            <person name="Williams K.H."/>
            <person name="Hubbard S.S."/>
            <person name="Banfield J.F."/>
        </authorList>
    </citation>
    <scope>NUCLEOTIDE SEQUENCE [LARGE SCALE GENOMIC DNA]</scope>
</reference>
<dbReference type="AlphaFoldDB" id="A0A1F5EWZ4"/>
<dbReference type="SUPFAM" id="SSF52402">
    <property type="entry name" value="Adenine nucleotide alpha hydrolases-like"/>
    <property type="match status" value="1"/>
</dbReference>
<name>A0A1F5EWZ4_9BACT</name>
<dbReference type="CDD" id="cd00293">
    <property type="entry name" value="USP-like"/>
    <property type="match status" value="1"/>
</dbReference>
<dbReference type="EMBL" id="MFAF01000137">
    <property type="protein sequence ID" value="OGD71909.1"/>
    <property type="molecule type" value="Genomic_DNA"/>
</dbReference>
<sequence>MKKGILGIFGRKGGRRLRILATTSGSVPARHKGAYIIHVAEHLGAELLVLHVIEDESRWQDGDWALSLYDVKGAKINVRTLLRIGRAPQVIAQVAAEEEADVITLGLGPDDNAPDEVITELSRLTNVPILLVPSLEDF</sequence>
<evidence type="ECO:0000313" key="1">
    <source>
        <dbReference type="EMBL" id="OGD71909.1"/>
    </source>
</evidence>
<dbReference type="Proteomes" id="UP000177187">
    <property type="component" value="Unassembled WGS sequence"/>
</dbReference>
<evidence type="ECO:0008006" key="3">
    <source>
        <dbReference type="Google" id="ProtNLM"/>
    </source>
</evidence>
<dbReference type="InterPro" id="IPR014729">
    <property type="entry name" value="Rossmann-like_a/b/a_fold"/>
</dbReference>
<protein>
    <recommendedName>
        <fullName evidence="3">UspA domain-containing protein</fullName>
    </recommendedName>
</protein>
<proteinExistence type="predicted"/>
<comment type="caution">
    <text evidence="1">The sequence shown here is derived from an EMBL/GenBank/DDBJ whole genome shotgun (WGS) entry which is preliminary data.</text>
</comment>
<dbReference type="STRING" id="1817816.A2Y64_01575"/>
<dbReference type="Gene3D" id="3.40.50.620">
    <property type="entry name" value="HUPs"/>
    <property type="match status" value="1"/>
</dbReference>